<dbReference type="InterPro" id="IPR000680">
    <property type="entry name" value="Borrelia_lipo"/>
</dbReference>
<evidence type="ECO:0000256" key="3">
    <source>
        <dbReference type="ARBA" id="ARBA00022729"/>
    </source>
</evidence>
<evidence type="ECO:0000256" key="2">
    <source>
        <dbReference type="ARBA" id="ARBA00004459"/>
    </source>
</evidence>
<evidence type="ECO:0000256" key="5">
    <source>
        <dbReference type="ARBA" id="ARBA00023139"/>
    </source>
</evidence>
<comment type="subcellular location">
    <subcellularLocation>
        <location evidence="2 8">Cell outer membrane</location>
        <topology evidence="2 8">Lipid-anchor</topology>
    </subcellularLocation>
</comment>
<proteinExistence type="predicted"/>
<organism evidence="9 10">
    <name type="scientific">Borrelia duttonii (strain Ly)</name>
    <dbReference type="NCBI Taxonomy" id="412419"/>
    <lineage>
        <taxon>Bacteria</taxon>
        <taxon>Pseudomonadati</taxon>
        <taxon>Spirochaetota</taxon>
        <taxon>Spirochaetia</taxon>
        <taxon>Spirochaetales</taxon>
        <taxon>Borreliaceae</taxon>
        <taxon>Borrelia</taxon>
    </lineage>
</organism>
<dbReference type="EMBL" id="CP000986">
    <property type="protein sequence ID" value="ACH94098.1"/>
    <property type="molecule type" value="Genomic_DNA"/>
</dbReference>
<dbReference type="Pfam" id="PF00921">
    <property type="entry name" value="Lipoprotein_2"/>
    <property type="match status" value="1"/>
</dbReference>
<keyword evidence="6 8" id="KW-0998">Cell outer membrane</keyword>
<keyword evidence="5 8" id="KW-0564">Palmitate</keyword>
<evidence type="ECO:0000256" key="1">
    <source>
        <dbReference type="ARBA" id="ARBA00003932"/>
    </source>
</evidence>
<comment type="function">
    <text evidence="1 8">The Vlp and Vsp proteins are antigenically distinct proteins, only one vlp or vsp gene is transcriptionally active at any one time. Switching between these genes is a mechanism of host immune response evasion.</text>
</comment>
<sequence length="380" mass="39223">MKISLREIIEDIERIGGIVNRINKGIEGLLRDWFFGGMVMMIVMGCNSGGVKGEGTGGGGGRGLSRAMMEVGRSAERAFYAFIELVADTLGFKVTQDTKRSDVAGYFDSLGGKLGEASEELEKVAKKAMIGVDKSDESKNPIRIAVDTAKEILSSLKTHLESLKGIGDDNKVVGVTSQQDGVAVNADALKIVYKALKGIVETAKAQQVKELNLSSVTLSQASLGVASPENGTKVLATGAAGAAVGDKAVLIVSAVSGEGMLESIVKSKDTDVKALGAAAVADTTPLEFAVGGTADNVANANAKAASVAGGIALRSLVKGGKLASHSTNNDEKAVQSAGITAVNKLLVAVEDIIKKTVKNVLEKVKAEVDKARDPKAVGQQ</sequence>
<keyword evidence="4 8" id="KW-0472">Membrane</keyword>
<keyword evidence="7 8" id="KW-0449">Lipoprotein</keyword>
<dbReference type="HOGENOM" id="CLU_054711_2_0_12"/>
<name>B5RP12_BORDL</name>
<evidence type="ECO:0000313" key="10">
    <source>
        <dbReference type="Proteomes" id="UP000000611"/>
    </source>
</evidence>
<evidence type="ECO:0000256" key="8">
    <source>
        <dbReference type="RuleBase" id="RU363105"/>
    </source>
</evidence>
<dbReference type="KEGG" id="bdu:BDU_6010"/>
<dbReference type="Proteomes" id="UP000000611">
    <property type="component" value="Plasmid pl36"/>
</dbReference>
<evidence type="ECO:0000256" key="7">
    <source>
        <dbReference type="ARBA" id="ARBA00023288"/>
    </source>
</evidence>
<evidence type="ECO:0000313" key="9">
    <source>
        <dbReference type="EMBL" id="ACH94098.1"/>
    </source>
</evidence>
<gene>
    <name evidence="9" type="primary">vlp-a_2</name>
    <name evidence="9" type="ordered locus">BDU_6010</name>
</gene>
<keyword evidence="3" id="KW-0732">Signal</keyword>
<dbReference type="GO" id="GO:0009279">
    <property type="term" value="C:cell outer membrane"/>
    <property type="evidence" value="ECO:0007669"/>
    <property type="project" value="UniProtKB-SubCell"/>
</dbReference>
<reference evidence="9 10" key="1">
    <citation type="journal article" date="2008" name="PLoS Genet.">
        <title>The genome of Borrelia recurrentis, the agent of deadly louse-borne relapsing fever, is a degraded subset of tick-borne Borrelia duttonii.</title>
        <authorList>
            <person name="Lescot M."/>
            <person name="Audic S."/>
            <person name="Robert C."/>
            <person name="Nguyen T.T."/>
            <person name="Blanc G."/>
            <person name="Cutler S.J."/>
            <person name="Wincker P."/>
            <person name="Couloux A."/>
            <person name="Claverie J.-M."/>
            <person name="Raoult D."/>
            <person name="Drancourt M."/>
        </authorList>
    </citation>
    <scope>NUCLEOTIDE SEQUENCE [LARGE SCALE GENOMIC DNA]</scope>
    <source>
        <strain evidence="9 10">Ly</strain>
    </source>
</reference>
<keyword evidence="10" id="KW-1185">Reference proteome</keyword>
<keyword evidence="9" id="KW-0614">Plasmid</keyword>
<geneLocation type="plasmid" evidence="9 10">
    <name>pl36</name>
</geneLocation>
<evidence type="ECO:0000256" key="6">
    <source>
        <dbReference type="ARBA" id="ARBA00023237"/>
    </source>
</evidence>
<evidence type="ECO:0000256" key="4">
    <source>
        <dbReference type="ARBA" id="ARBA00023136"/>
    </source>
</evidence>
<protein>
    <recommendedName>
        <fullName evidence="8">Variable large protein</fullName>
    </recommendedName>
</protein>
<accession>B5RP12</accession>
<dbReference type="SUPFAM" id="SSF74748">
    <property type="entry name" value="Variable surface antigen VlsE"/>
    <property type="match status" value="1"/>
</dbReference>
<dbReference type="AlphaFoldDB" id="B5RP12"/>